<dbReference type="Proteomes" id="UP000249661">
    <property type="component" value="Unassembled WGS sequence"/>
</dbReference>
<proteinExistence type="predicted"/>
<sequence>MIRGGSILWVLSYTMILFVLVMGALSRSYCVDCLREDASVLSPWYRVPGWLDEGA</sequence>
<dbReference type="EMBL" id="KZ824952">
    <property type="protein sequence ID" value="RAH70903.1"/>
    <property type="molecule type" value="Genomic_DNA"/>
</dbReference>
<organism evidence="1 2">
    <name type="scientific">Aspergillus aculeatinus CBS 121060</name>
    <dbReference type="NCBI Taxonomy" id="1448322"/>
    <lineage>
        <taxon>Eukaryota</taxon>
        <taxon>Fungi</taxon>
        <taxon>Dikarya</taxon>
        <taxon>Ascomycota</taxon>
        <taxon>Pezizomycotina</taxon>
        <taxon>Eurotiomycetes</taxon>
        <taxon>Eurotiomycetidae</taxon>
        <taxon>Eurotiales</taxon>
        <taxon>Aspergillaceae</taxon>
        <taxon>Aspergillus</taxon>
        <taxon>Aspergillus subgen. Circumdati</taxon>
    </lineage>
</organism>
<gene>
    <name evidence="1" type="ORF">BO66DRAFT_74337</name>
</gene>
<evidence type="ECO:0000313" key="1">
    <source>
        <dbReference type="EMBL" id="RAH70903.1"/>
    </source>
</evidence>
<keyword evidence="2" id="KW-1185">Reference proteome</keyword>
<evidence type="ECO:0000313" key="2">
    <source>
        <dbReference type="Proteomes" id="UP000249661"/>
    </source>
</evidence>
<protein>
    <submittedName>
        <fullName evidence="1">Uncharacterized protein</fullName>
    </submittedName>
</protein>
<accession>A0ACD1HBV0</accession>
<reference evidence="1" key="1">
    <citation type="submission" date="2018-02" db="EMBL/GenBank/DDBJ databases">
        <title>The genomes of Aspergillus section Nigri reveals drivers in fungal speciation.</title>
        <authorList>
            <consortium name="DOE Joint Genome Institute"/>
            <person name="Vesth T.C."/>
            <person name="Nybo J."/>
            <person name="Theobald S."/>
            <person name="Brandl J."/>
            <person name="Frisvad J.C."/>
            <person name="Nielsen K.F."/>
            <person name="Lyhne E.K."/>
            <person name="Kogle M.E."/>
            <person name="Kuo A."/>
            <person name="Riley R."/>
            <person name="Clum A."/>
            <person name="Nolan M."/>
            <person name="Lipzen A."/>
            <person name="Salamov A."/>
            <person name="Henrissat B."/>
            <person name="Wiebenga A."/>
            <person name="De vries R.P."/>
            <person name="Grigoriev I.V."/>
            <person name="Mortensen U.H."/>
            <person name="Andersen M.R."/>
            <person name="Baker S.E."/>
        </authorList>
    </citation>
    <scope>NUCLEOTIDE SEQUENCE</scope>
    <source>
        <strain evidence="1">CBS 121060</strain>
    </source>
</reference>
<name>A0ACD1HBV0_9EURO</name>